<dbReference type="AlphaFoldDB" id="A0A2P7ALV7"/>
<dbReference type="EMBL" id="PGGN01000006">
    <property type="protein sequence ID" value="PSH55186.1"/>
    <property type="molecule type" value="Genomic_DNA"/>
</dbReference>
<accession>A0A2P7ALV7</accession>
<keyword evidence="6" id="KW-1185">Reference proteome</keyword>
<dbReference type="InterPro" id="IPR039126">
    <property type="entry name" value="GGACT"/>
</dbReference>
<dbReference type="PANTHER" id="PTHR12510:SF4">
    <property type="entry name" value="GAMMA-GLUTAMYLAMINECYCLOTRANSFERASE"/>
    <property type="match status" value="1"/>
</dbReference>
<sequence length="136" mass="15213">MRIFAFGTLKKGYALHDEGLSDAEFLGNYRTVQRFPMLIAGSWFAPMMLDAPGKGLRVKGELYNIAESKLPLLDALESVGSPGHFRKSIQVCRDDGSETGWAFAFLKSPDLAIPVHSGYLDEYTDGRFVPPWERQK</sequence>
<dbReference type="GO" id="GO:0061929">
    <property type="term" value="F:gamma-glutamylaminecyclotransferase activity"/>
    <property type="evidence" value="ECO:0007669"/>
    <property type="project" value="InterPro"/>
</dbReference>
<dbReference type="GO" id="GO:0016740">
    <property type="term" value="F:transferase activity"/>
    <property type="evidence" value="ECO:0007669"/>
    <property type="project" value="UniProtKB-KW"/>
</dbReference>
<protein>
    <recommendedName>
        <fullName evidence="3">Gamma-glutamylcyclotransferase family protein</fullName>
    </recommendedName>
</protein>
<dbReference type="OrthoDB" id="482277at2"/>
<dbReference type="GO" id="GO:0005829">
    <property type="term" value="C:cytosol"/>
    <property type="evidence" value="ECO:0007669"/>
    <property type="project" value="TreeGrafter"/>
</dbReference>
<feature type="domain" description="Gamma-glutamylcyclotransferase AIG2-like" evidence="4">
    <location>
        <begin position="3"/>
        <end position="108"/>
    </location>
</feature>
<organism evidence="5 6">
    <name type="scientific">Phyllobacterium endophyticum</name>
    <dbReference type="NCBI Taxonomy" id="1149773"/>
    <lineage>
        <taxon>Bacteria</taxon>
        <taxon>Pseudomonadati</taxon>
        <taxon>Pseudomonadota</taxon>
        <taxon>Alphaproteobacteria</taxon>
        <taxon>Hyphomicrobiales</taxon>
        <taxon>Phyllobacteriaceae</taxon>
        <taxon>Phyllobacterium</taxon>
    </lineage>
</organism>
<comment type="similarity">
    <text evidence="1 3">Belongs to the gamma-glutamylcyclotransferase family.</text>
</comment>
<evidence type="ECO:0000256" key="3">
    <source>
        <dbReference type="RuleBase" id="RU367036"/>
    </source>
</evidence>
<dbReference type="Proteomes" id="UP000241158">
    <property type="component" value="Unassembled WGS sequence"/>
</dbReference>
<reference evidence="6" key="1">
    <citation type="submission" date="2017-11" db="EMBL/GenBank/DDBJ databases">
        <authorList>
            <person name="Kuznetsova I."/>
            <person name="Sazanova A."/>
            <person name="Chirak E."/>
            <person name="Safronova V."/>
            <person name="Willems A."/>
        </authorList>
    </citation>
    <scope>NUCLEOTIDE SEQUENCE [LARGE SCALE GENOMIC DNA]</scope>
    <source>
        <strain evidence="6">PEPV15</strain>
    </source>
</reference>
<proteinExistence type="inferred from homology"/>
<dbReference type="SUPFAM" id="SSF110857">
    <property type="entry name" value="Gamma-glutamyl cyclotransferase-like"/>
    <property type="match status" value="1"/>
</dbReference>
<gene>
    <name evidence="5" type="ORF">CU100_24265</name>
</gene>
<comment type="caution">
    <text evidence="5">The sequence shown here is derived from an EMBL/GenBank/DDBJ whole genome shotgun (WGS) entry which is preliminary data.</text>
</comment>
<name>A0A2P7ALV7_9HYPH</name>
<feature type="active site" description="Proton acceptor" evidence="2">
    <location>
        <position position="77"/>
    </location>
</feature>
<dbReference type="InterPro" id="IPR036568">
    <property type="entry name" value="GGCT-like_sf"/>
</dbReference>
<dbReference type="Pfam" id="PF06094">
    <property type="entry name" value="GGACT"/>
    <property type="match status" value="1"/>
</dbReference>
<dbReference type="InterPro" id="IPR009288">
    <property type="entry name" value="AIG2-like_dom"/>
</dbReference>
<dbReference type="InterPro" id="IPR013024">
    <property type="entry name" value="GGCT-like"/>
</dbReference>
<dbReference type="RefSeq" id="WP_106719191.1">
    <property type="nucleotide sequence ID" value="NZ_JACHXT010000002.1"/>
</dbReference>
<evidence type="ECO:0000313" key="5">
    <source>
        <dbReference type="EMBL" id="PSH55186.1"/>
    </source>
</evidence>
<evidence type="ECO:0000256" key="1">
    <source>
        <dbReference type="ARBA" id="ARBA00008861"/>
    </source>
</evidence>
<keyword evidence="5" id="KW-0808">Transferase</keyword>
<dbReference type="Gene3D" id="3.10.490.10">
    <property type="entry name" value="Gamma-glutamyl cyclotransferase-like"/>
    <property type="match status" value="1"/>
</dbReference>
<evidence type="ECO:0000256" key="2">
    <source>
        <dbReference type="PIRSR" id="PIRSR639126-1"/>
    </source>
</evidence>
<evidence type="ECO:0000259" key="4">
    <source>
        <dbReference type="Pfam" id="PF06094"/>
    </source>
</evidence>
<evidence type="ECO:0000313" key="6">
    <source>
        <dbReference type="Proteomes" id="UP000241158"/>
    </source>
</evidence>
<dbReference type="CDD" id="cd06661">
    <property type="entry name" value="GGCT_like"/>
    <property type="match status" value="1"/>
</dbReference>
<dbReference type="PANTHER" id="PTHR12510">
    <property type="entry name" value="TROPONIN C-AKIN-1 PROTEIN"/>
    <property type="match status" value="1"/>
</dbReference>